<name>A0A1G9XZX4_9EURY</name>
<dbReference type="STRING" id="660521.SAMN04487949_3202"/>
<evidence type="ECO:0008006" key="3">
    <source>
        <dbReference type="Google" id="ProtNLM"/>
    </source>
</evidence>
<proteinExistence type="predicted"/>
<dbReference type="PROSITE" id="PS51257">
    <property type="entry name" value="PROKAR_LIPOPROTEIN"/>
    <property type="match status" value="1"/>
</dbReference>
<reference evidence="2" key="1">
    <citation type="submission" date="2016-10" db="EMBL/GenBank/DDBJ databases">
        <authorList>
            <person name="Varghese N."/>
            <person name="Submissions S."/>
        </authorList>
    </citation>
    <scope>NUCLEOTIDE SEQUENCE [LARGE SCALE GENOMIC DNA]</scope>
    <source>
        <strain evidence="2">CGMCC 1.10119</strain>
    </source>
</reference>
<accession>A0A1G9XZX4</accession>
<organism evidence="1 2">
    <name type="scientific">Halogranum gelatinilyticum</name>
    <dbReference type="NCBI Taxonomy" id="660521"/>
    <lineage>
        <taxon>Archaea</taxon>
        <taxon>Methanobacteriati</taxon>
        <taxon>Methanobacteriota</taxon>
        <taxon>Stenosarchaea group</taxon>
        <taxon>Halobacteria</taxon>
        <taxon>Halobacteriales</taxon>
        <taxon>Haloferacaceae</taxon>
    </lineage>
</organism>
<dbReference type="Gene3D" id="1.10.10.2910">
    <property type="match status" value="1"/>
</dbReference>
<sequence length="458" mass="50687">MSRRLALLLAVVLVVSGCAAPTARPTPDADWQWPDDPATDRLGWENGYWYNESIAVDQSDGLNETEREAFVARTMARVEHIRGLEFERSVPVKVISRAEFRESRGGDRDPDADYRAWNNQVWEALLLVGEDTDVSDVFDELYGGAVQGYYSSSEERIVVVSDAETPAIDRTTLAHELVHALQDQQFGLSSDARTQDAQLARQGIVEGDARYVEQLYEERCASGVFECVANAPSDGGAGGALSAPGVFLTIYAPYSEGPTLVDDLRRRGGWDAVDGAYSRSPESTEQLIHPEAYPDETPVDVAVPDRSSAEWSRFSSPESDTVGEASMVAMFWQHGYIERSHLRTKTGNYSAYNYDHPVTAGWGGDRVVPYRHGEGDDADYGYVWATEWDTVADAKKFAAAYRTTLQLYVGGQRVSEGVYRVPDDRPFGDAFRVTREGTRVVIVNAPTVEELDDVHRSG</sequence>
<dbReference type="OrthoDB" id="85977at2157"/>
<dbReference type="EMBL" id="FNHL01000004">
    <property type="protein sequence ID" value="SDN02320.1"/>
    <property type="molecule type" value="Genomic_DNA"/>
</dbReference>
<evidence type="ECO:0000313" key="1">
    <source>
        <dbReference type="EMBL" id="SDN02320.1"/>
    </source>
</evidence>
<keyword evidence="2" id="KW-1185">Reference proteome</keyword>
<gene>
    <name evidence="1" type="ORF">SAMN04487949_3202</name>
</gene>
<dbReference type="Proteomes" id="UP000199451">
    <property type="component" value="Unassembled WGS sequence"/>
</dbReference>
<dbReference type="RefSeq" id="WP_089699001.1">
    <property type="nucleotide sequence ID" value="NZ_FNHL01000004.1"/>
</dbReference>
<dbReference type="InterPro" id="IPR047792">
    <property type="entry name" value="Hvo_1808-like"/>
</dbReference>
<evidence type="ECO:0000313" key="2">
    <source>
        <dbReference type="Proteomes" id="UP000199451"/>
    </source>
</evidence>
<dbReference type="NCBIfam" id="NF038145">
    <property type="entry name" value="Hvo_1808_fam"/>
    <property type="match status" value="1"/>
</dbReference>
<dbReference type="AlphaFoldDB" id="A0A1G9XZX4"/>
<protein>
    <recommendedName>
        <fullName evidence="3">Lipoprotein</fullName>
    </recommendedName>
</protein>